<dbReference type="RefSeq" id="WP_213542669.1">
    <property type="nucleotide sequence ID" value="NZ_AP023420.1"/>
</dbReference>
<name>A0A810Q9W7_9FIRM</name>
<dbReference type="AlphaFoldDB" id="A0A810Q9W7"/>
<dbReference type="Proteomes" id="UP000679848">
    <property type="component" value="Chromosome"/>
</dbReference>
<sequence>MAIKVNGKLVAGAGKSAYESAKDGGYTGTEDEFNTSLANSVTVDGGGVMSMNESFGAAPFTLTFTEDGENDVSASEITYNNTESGMAATNTQEAIDELFQSVSEGKSVIAAAVTDKGVETAATDSFTAMAQKIEQISTGAEIVSGTFVGNGSNSITVPSLAGYSNVVAITTAKSRELANREFLTVSLFYTDSVKLLAYVYRSDNSADVRYSYLNTTNLTYNAQNGKITGGGSMVFINGVTYNYVAWKS</sequence>
<dbReference type="KEGG" id="pfaa:MM59RIKEN_07240"/>
<organism evidence="1 2">
    <name type="scientific">Pusillibacter faecalis</name>
    <dbReference type="NCBI Taxonomy" id="2714358"/>
    <lineage>
        <taxon>Bacteria</taxon>
        <taxon>Bacillati</taxon>
        <taxon>Bacillota</taxon>
        <taxon>Clostridia</taxon>
        <taxon>Eubacteriales</taxon>
        <taxon>Oscillospiraceae</taxon>
        <taxon>Pusillibacter</taxon>
    </lineage>
</organism>
<reference evidence="1" key="1">
    <citation type="submission" date="2020-09" db="EMBL/GenBank/DDBJ databases">
        <title>New species isolated from human feces.</title>
        <authorList>
            <person name="Kitahara M."/>
            <person name="Shigeno Y."/>
            <person name="Shime M."/>
            <person name="Matsumoto Y."/>
            <person name="Nakamura S."/>
            <person name="Motooka D."/>
            <person name="Fukuoka S."/>
            <person name="Nishikawa H."/>
            <person name="Benno Y."/>
        </authorList>
    </citation>
    <scope>NUCLEOTIDE SEQUENCE</scope>
    <source>
        <strain evidence="1">MM59</strain>
    </source>
</reference>
<protein>
    <submittedName>
        <fullName evidence="1">Uncharacterized protein</fullName>
    </submittedName>
</protein>
<keyword evidence="2" id="KW-1185">Reference proteome</keyword>
<gene>
    <name evidence="1" type="ORF">MM59RIKEN_07240</name>
</gene>
<dbReference type="EMBL" id="AP023420">
    <property type="protein sequence ID" value="BCK83405.1"/>
    <property type="molecule type" value="Genomic_DNA"/>
</dbReference>
<evidence type="ECO:0000313" key="1">
    <source>
        <dbReference type="EMBL" id="BCK83405.1"/>
    </source>
</evidence>
<evidence type="ECO:0000313" key="2">
    <source>
        <dbReference type="Proteomes" id="UP000679848"/>
    </source>
</evidence>
<proteinExistence type="predicted"/>
<accession>A0A810Q9W7</accession>